<dbReference type="AlphaFoldDB" id="A0A8S7E967"/>
<comment type="caution">
    <text evidence="2">The sequence shown here is derived from an EMBL/GenBank/DDBJ whole genome shotgun (WGS) entry which is preliminary data.</text>
</comment>
<name>A0A8S7E967_ECOLX</name>
<dbReference type="EMBL" id="AASFMQ010000001">
    <property type="protein sequence ID" value="EFB3613386.1"/>
    <property type="molecule type" value="Genomic_DNA"/>
</dbReference>
<organism evidence="2 3">
    <name type="scientific">Escherichia coli</name>
    <dbReference type="NCBI Taxonomy" id="562"/>
    <lineage>
        <taxon>Bacteria</taxon>
        <taxon>Pseudomonadati</taxon>
        <taxon>Pseudomonadota</taxon>
        <taxon>Gammaproteobacteria</taxon>
        <taxon>Enterobacterales</taxon>
        <taxon>Enterobacteriaceae</taxon>
        <taxon>Escherichia</taxon>
    </lineage>
</organism>
<dbReference type="Proteomes" id="UP000543252">
    <property type="component" value="Unassembled WGS sequence"/>
</dbReference>
<feature type="transmembrane region" description="Helical" evidence="1">
    <location>
        <begin position="90"/>
        <end position="112"/>
    </location>
</feature>
<reference evidence="2 3" key="1">
    <citation type="submission" date="2019-07" db="EMBL/GenBank/DDBJ databases">
        <authorList>
            <consortium name="GenomeTrakr network: Whole genome sequencing for foodborne pathogen traceback"/>
        </authorList>
    </citation>
    <scope>NUCLEOTIDE SEQUENCE [LARGE SCALE GENOMIC DNA]</scope>
    <source>
        <strain evidence="2 3">PSU-1859</strain>
    </source>
</reference>
<evidence type="ECO:0000313" key="2">
    <source>
        <dbReference type="EMBL" id="EFB3613386.1"/>
    </source>
</evidence>
<keyword evidence="1" id="KW-1133">Transmembrane helix</keyword>
<evidence type="ECO:0000313" key="3">
    <source>
        <dbReference type="Proteomes" id="UP000543252"/>
    </source>
</evidence>
<gene>
    <name evidence="2" type="ORF">FPS11_00280</name>
</gene>
<protein>
    <submittedName>
        <fullName evidence="2">Uncharacterized protein</fullName>
    </submittedName>
</protein>
<keyword evidence="1" id="KW-0472">Membrane</keyword>
<accession>A0A8S7E967</accession>
<evidence type="ECO:0000256" key="1">
    <source>
        <dbReference type="SAM" id="Phobius"/>
    </source>
</evidence>
<proteinExistence type="predicted"/>
<sequence>MAGVNSRVATALVGCTAPVLKSHTHIKNRGAENSLYFTRGTVPFDFVKSFLKFFRSFFIFFSFNRSLINQTIHQIKNRCYWGLTTFGFPGWLIICTLPLAIVAIIACVLVALSCGAKTGS</sequence>
<keyword evidence="1" id="KW-0812">Transmembrane</keyword>